<gene>
    <name evidence="3" type="ORF">ACFQ1M_08490</name>
</gene>
<reference evidence="4" key="1">
    <citation type="journal article" date="2019" name="Int. J. Syst. Evol. Microbiol.">
        <title>The Global Catalogue of Microorganisms (GCM) 10K type strain sequencing project: providing services to taxonomists for standard genome sequencing and annotation.</title>
        <authorList>
            <consortium name="The Broad Institute Genomics Platform"/>
            <consortium name="The Broad Institute Genome Sequencing Center for Infectious Disease"/>
            <person name="Wu L."/>
            <person name="Ma J."/>
        </authorList>
    </citation>
    <scope>NUCLEOTIDE SEQUENCE [LARGE SCALE GENOMIC DNA]</scope>
    <source>
        <strain evidence="4">CCUG 62952</strain>
    </source>
</reference>
<keyword evidence="4" id="KW-1185">Reference proteome</keyword>
<evidence type="ECO:0000313" key="4">
    <source>
        <dbReference type="Proteomes" id="UP001596978"/>
    </source>
</evidence>
<evidence type="ECO:0000313" key="3">
    <source>
        <dbReference type="EMBL" id="MFD0862246.1"/>
    </source>
</evidence>
<accession>A0ABW3CZV3</accession>
<comment type="caution">
    <text evidence="3">The sequence shown here is derived from an EMBL/GenBank/DDBJ whole genome shotgun (WGS) entry which is preliminary data.</text>
</comment>
<keyword evidence="1" id="KW-0732">Signal</keyword>
<dbReference type="SUPFAM" id="SSF49299">
    <property type="entry name" value="PKD domain"/>
    <property type="match status" value="1"/>
</dbReference>
<dbReference type="InterPro" id="IPR026444">
    <property type="entry name" value="Secre_tail"/>
</dbReference>
<dbReference type="CDD" id="cd00146">
    <property type="entry name" value="PKD"/>
    <property type="match status" value="1"/>
</dbReference>
<protein>
    <submittedName>
        <fullName evidence="3">Ig-like domain-containing protein</fullName>
    </submittedName>
</protein>
<dbReference type="Pfam" id="PF18962">
    <property type="entry name" value="Por_Secre_tail"/>
    <property type="match status" value="1"/>
</dbReference>
<dbReference type="InterPro" id="IPR035986">
    <property type="entry name" value="PKD_dom_sf"/>
</dbReference>
<dbReference type="Pfam" id="PF17957">
    <property type="entry name" value="Big_7"/>
    <property type="match status" value="2"/>
</dbReference>
<dbReference type="InterPro" id="IPR013783">
    <property type="entry name" value="Ig-like_fold"/>
</dbReference>
<dbReference type="Proteomes" id="UP001596978">
    <property type="component" value="Unassembled WGS sequence"/>
</dbReference>
<organism evidence="3 4">
    <name type="scientific">Sungkyunkwania multivorans</name>
    <dbReference type="NCBI Taxonomy" id="1173618"/>
    <lineage>
        <taxon>Bacteria</taxon>
        <taxon>Pseudomonadati</taxon>
        <taxon>Bacteroidota</taxon>
        <taxon>Flavobacteriia</taxon>
        <taxon>Flavobacteriales</taxon>
        <taxon>Flavobacteriaceae</taxon>
        <taxon>Sungkyunkwania</taxon>
    </lineage>
</organism>
<name>A0ABW3CZV3_9FLAO</name>
<evidence type="ECO:0000259" key="2">
    <source>
        <dbReference type="Pfam" id="PF18962"/>
    </source>
</evidence>
<dbReference type="EMBL" id="JBHTJH010000004">
    <property type="protein sequence ID" value="MFD0862246.1"/>
    <property type="molecule type" value="Genomic_DNA"/>
</dbReference>
<proteinExistence type="predicted"/>
<sequence length="705" mass="78115">MTNMKINKLTVTCMIIFFFTAIYAEAQVLWYGDPDKSINDVFRRFDGGNPGDNCNNPTSTPSSATTVNDSEYGKVWRIHKPKGRKRGEFARTSYIPSDGQTLYYGWRWKITSSPSVSGGIAVWQWKTDAKNQNNTQNYPLNMGYGNGVLTLSAWGPYYPTWNSYNGSISDRKTTLWSKAIPEGTWVSFVLKIRLSRDEDIGYVELWYNGVKQTLSNSDFKNYKAKISSDGKRAYHKTMDGAEMYPKWGAYNSNACNYNTYTYYDEMRIATTLEAATPSSTSSSNNAPTVSITSPNKSTYLKGESVSVNINANDSDGSIVKHEVYINNTLVDTDGNTYTPYIIQNMAVGNYNVKVTVTDNDGAKKSATKSFQVVEENVDNPPNVSFSQPSSSNLTLQEGYDLEVVANATDTDGTISNVKLFINNILVRQENYAPYEWGHDTSPNPAELNGLSAGTYTFKVVATDNGGNTGQDTFTLTVSGNGGGSNNCSFGTPVGSGIPTMDNVSYSNVHILGSGGPSLGNFRKFTINWDPTYNGLYKFAFNTNNGSPGWYVNFSDTMSYQLQNASPEITLNNTGFNGLDGSYWVARDTNNFVLVSKDRDFTLYFSNSNTPPTCNQAKKDISTNELKRIIAYPNPTTGIFYLDVLPKSVRGFQIFDRDGRLVQQGVVEPHTAKVPIDLKELSEGIYFVHVLTTHSNEKAKIKIIKE</sequence>
<dbReference type="NCBIfam" id="TIGR04183">
    <property type="entry name" value="Por_Secre_tail"/>
    <property type="match status" value="1"/>
</dbReference>
<evidence type="ECO:0000256" key="1">
    <source>
        <dbReference type="ARBA" id="ARBA00022729"/>
    </source>
</evidence>
<feature type="domain" description="Secretion system C-terminal sorting" evidence="2">
    <location>
        <begin position="631"/>
        <end position="702"/>
    </location>
</feature>
<dbReference type="Gene3D" id="2.60.40.10">
    <property type="entry name" value="Immunoglobulins"/>
    <property type="match status" value="2"/>
</dbReference>